<dbReference type="RefSeq" id="WP_376861115.1">
    <property type="nucleotide sequence ID" value="NZ_JBHSLA010000004.1"/>
</dbReference>
<evidence type="ECO:0000313" key="1">
    <source>
        <dbReference type="EMBL" id="MFC5195973.1"/>
    </source>
</evidence>
<reference evidence="2" key="1">
    <citation type="journal article" date="2019" name="Int. J. Syst. Evol. Microbiol.">
        <title>The Global Catalogue of Microorganisms (GCM) 10K type strain sequencing project: providing services to taxonomists for standard genome sequencing and annotation.</title>
        <authorList>
            <consortium name="The Broad Institute Genomics Platform"/>
            <consortium name="The Broad Institute Genome Sequencing Center for Infectious Disease"/>
            <person name="Wu L."/>
            <person name="Ma J."/>
        </authorList>
    </citation>
    <scope>NUCLEOTIDE SEQUENCE [LARGE SCALE GENOMIC DNA]</scope>
    <source>
        <strain evidence="2">JCM 17978</strain>
    </source>
</reference>
<evidence type="ECO:0000313" key="2">
    <source>
        <dbReference type="Proteomes" id="UP001596162"/>
    </source>
</evidence>
<dbReference type="EMBL" id="JBHSLA010000004">
    <property type="protein sequence ID" value="MFC5195973.1"/>
    <property type="molecule type" value="Genomic_DNA"/>
</dbReference>
<keyword evidence="2" id="KW-1185">Reference proteome</keyword>
<organism evidence="1 2">
    <name type="scientific">Bizionia hallyeonensis</name>
    <dbReference type="NCBI Taxonomy" id="1123757"/>
    <lineage>
        <taxon>Bacteria</taxon>
        <taxon>Pseudomonadati</taxon>
        <taxon>Bacteroidota</taxon>
        <taxon>Flavobacteriia</taxon>
        <taxon>Flavobacteriales</taxon>
        <taxon>Flavobacteriaceae</taxon>
        <taxon>Bizionia</taxon>
    </lineage>
</organism>
<comment type="caution">
    <text evidence="1">The sequence shown here is derived from an EMBL/GenBank/DDBJ whole genome shotgun (WGS) entry which is preliminary data.</text>
</comment>
<accession>A0ABW0C7E0</accession>
<proteinExistence type="predicted"/>
<sequence length="128" mass="15014">MGMFHYYDLPSAEIFVFDDFLICQIGEGMEIHPEHNTNLKEVIEKHFLGKNIGYISNRVNSYSVDPLTYVETEKIPNLIAMAIIPETEVMRKNAEYERNFYDKPYEIFNCLGDAINWIHCLIREETNS</sequence>
<gene>
    <name evidence="1" type="ORF">ACFPH8_11580</name>
</gene>
<protein>
    <submittedName>
        <fullName evidence="1">Uncharacterized protein</fullName>
    </submittedName>
</protein>
<dbReference type="Proteomes" id="UP001596162">
    <property type="component" value="Unassembled WGS sequence"/>
</dbReference>
<name>A0ABW0C7E0_9FLAO</name>